<comment type="caution">
    <text evidence="2">The sequence shown here is derived from an EMBL/GenBank/DDBJ whole genome shotgun (WGS) entry which is preliminary data.</text>
</comment>
<protein>
    <submittedName>
        <fullName evidence="2">DUF3280 domain-containing protein</fullName>
    </submittedName>
</protein>
<sequence length="159" mass="17512">MRRSIVLMLVLLALRGQAWSAEPPRLAVFPLELYDTSGQPPQPEQEARLGRLTAELRDALAASGRYRVLQPDSPSGAALRNCNGCELPEAARLEAELTLTGLVQKVSNLILNLTLTLREAPSGAVRGSWTAEFRGNTDESWQHALRWLLRNRVLAPPPP</sequence>
<evidence type="ECO:0000256" key="1">
    <source>
        <dbReference type="SAM" id="SignalP"/>
    </source>
</evidence>
<gene>
    <name evidence="2" type="ORF">MON41_00300</name>
</gene>
<organism evidence="2 3">
    <name type="scientific">Teichococcus vastitatis</name>
    <dbReference type="NCBI Taxonomy" id="2307076"/>
    <lineage>
        <taxon>Bacteria</taxon>
        <taxon>Pseudomonadati</taxon>
        <taxon>Pseudomonadota</taxon>
        <taxon>Alphaproteobacteria</taxon>
        <taxon>Acetobacterales</taxon>
        <taxon>Roseomonadaceae</taxon>
        <taxon>Roseomonas</taxon>
    </lineage>
</organism>
<evidence type="ECO:0000313" key="2">
    <source>
        <dbReference type="EMBL" id="MCI0752200.1"/>
    </source>
</evidence>
<keyword evidence="1" id="KW-0732">Signal</keyword>
<accession>A0ABS9VZY8</accession>
<dbReference type="RefSeq" id="WP_202910624.1">
    <property type="nucleotide sequence ID" value="NZ_JALBUU010000004.1"/>
</dbReference>
<dbReference type="Pfam" id="PF11684">
    <property type="entry name" value="DUF3280"/>
    <property type="match status" value="1"/>
</dbReference>
<dbReference type="Proteomes" id="UP001201985">
    <property type="component" value="Unassembled WGS sequence"/>
</dbReference>
<name>A0ABS9VZY8_9PROT</name>
<dbReference type="InterPro" id="IPR021698">
    <property type="entry name" value="DUF3280"/>
</dbReference>
<proteinExistence type="predicted"/>
<evidence type="ECO:0000313" key="3">
    <source>
        <dbReference type="Proteomes" id="UP001201985"/>
    </source>
</evidence>
<reference evidence="2 3" key="1">
    <citation type="submission" date="2022-03" db="EMBL/GenBank/DDBJ databases">
        <title>Complete genome analysis of Roseomonas KG 17.1 : a prolific producer of plant growth promoters.</title>
        <authorList>
            <person name="Saadouli I."/>
            <person name="Najjari A."/>
            <person name="Mosbah A."/>
            <person name="Ouzari H.I."/>
        </authorList>
    </citation>
    <scope>NUCLEOTIDE SEQUENCE [LARGE SCALE GENOMIC DNA]</scope>
    <source>
        <strain evidence="2 3">KG17-1</strain>
    </source>
</reference>
<dbReference type="EMBL" id="JALBUU010000004">
    <property type="protein sequence ID" value="MCI0752200.1"/>
    <property type="molecule type" value="Genomic_DNA"/>
</dbReference>
<keyword evidence="3" id="KW-1185">Reference proteome</keyword>
<feature type="chain" id="PRO_5047449969" evidence="1">
    <location>
        <begin position="21"/>
        <end position="159"/>
    </location>
</feature>
<feature type="signal peptide" evidence="1">
    <location>
        <begin position="1"/>
        <end position="20"/>
    </location>
</feature>